<dbReference type="PROSITE" id="PS51257">
    <property type="entry name" value="PROKAR_LIPOPROTEIN"/>
    <property type="match status" value="1"/>
</dbReference>
<proteinExistence type="predicted"/>
<comment type="caution">
    <text evidence="3">The sequence shown here is derived from an EMBL/GenBank/DDBJ whole genome shotgun (WGS) entry which is preliminary data.</text>
</comment>
<evidence type="ECO:0000313" key="3">
    <source>
        <dbReference type="EMBL" id="EFV12453.1"/>
    </source>
</evidence>
<feature type="compositionally biased region" description="Low complexity" evidence="1">
    <location>
        <begin position="206"/>
        <end position="220"/>
    </location>
</feature>
<feature type="signal peptide" evidence="2">
    <location>
        <begin position="1"/>
        <end position="24"/>
    </location>
</feature>
<evidence type="ECO:0000256" key="1">
    <source>
        <dbReference type="SAM" id="MobiDB-lite"/>
    </source>
</evidence>
<dbReference type="STRING" id="679197.HMPREF9336_02664"/>
<dbReference type="OrthoDB" id="4464925at2"/>
<accession>E5XT42</accession>
<name>E5XT42_SEGRC</name>
<protein>
    <submittedName>
        <fullName evidence="3">Uncharacterized protein</fullName>
    </submittedName>
</protein>
<organism evidence="3 4">
    <name type="scientific">Segniliparus rugosus (strain ATCC BAA-974 / DSM 45345 / CCUG 50838 / CIP 108380 / JCM 13579 / CDC 945)</name>
    <dbReference type="NCBI Taxonomy" id="679197"/>
    <lineage>
        <taxon>Bacteria</taxon>
        <taxon>Bacillati</taxon>
        <taxon>Actinomycetota</taxon>
        <taxon>Actinomycetes</taxon>
        <taxon>Mycobacteriales</taxon>
        <taxon>Segniliparaceae</taxon>
        <taxon>Segniliparus</taxon>
    </lineage>
</organism>
<reference evidence="3 4" key="1">
    <citation type="journal article" date="2011" name="Stand. Genomic Sci.">
        <title>High quality draft genome sequence of Segniliparus rugosus CDC 945(T)= (ATCC BAA-974(T)).</title>
        <authorList>
            <person name="Earl A.M."/>
            <person name="Desjardins C.A."/>
            <person name="Fitzgerald M.G."/>
            <person name="Arachchi H.M."/>
            <person name="Zeng Q."/>
            <person name="Mehta T."/>
            <person name="Griggs A."/>
            <person name="Birren B.W."/>
            <person name="Toney N.C."/>
            <person name="Carr J."/>
            <person name="Posey J."/>
            <person name="Butler W.R."/>
        </authorList>
    </citation>
    <scope>NUCLEOTIDE SEQUENCE [LARGE SCALE GENOMIC DNA]</scope>
    <source>
        <strain evidence="4">ATCC BAA-974 / DSM 45345 / CCUG 50838 / CIP 108380 / JCM 13579 / CDC 945</strain>
    </source>
</reference>
<dbReference type="RefSeq" id="WP_007471175.1">
    <property type="nucleotide sequence ID" value="NZ_KI391953.1"/>
</dbReference>
<dbReference type="EMBL" id="ACZI02000002">
    <property type="protein sequence ID" value="EFV12453.1"/>
    <property type="molecule type" value="Genomic_DNA"/>
</dbReference>
<dbReference type="HOGENOM" id="CLU_076355_0_0_11"/>
<evidence type="ECO:0000313" key="4">
    <source>
        <dbReference type="Proteomes" id="UP000004816"/>
    </source>
</evidence>
<feature type="compositionally biased region" description="Pro residues" evidence="1">
    <location>
        <begin position="303"/>
        <end position="315"/>
    </location>
</feature>
<evidence type="ECO:0000256" key="2">
    <source>
        <dbReference type="SAM" id="SignalP"/>
    </source>
</evidence>
<gene>
    <name evidence="3" type="ORF">HMPREF9336_02664</name>
</gene>
<dbReference type="Proteomes" id="UP000004816">
    <property type="component" value="Unassembled WGS sequence"/>
</dbReference>
<sequence>MIRALSALAASLALLAGCATGPSAPRPPAPAGDGLYRLPEQFKDLRFVWTAEPGVDLVNGPMVPIRAYEESVLLRVWSGREQGAYLGFDRAVPLKGWHEGDPTEWLDLRPHIPRNLDSASKEEKEEFETAHGGVGFEHVLTLAPTEDGGWAAVVCFGGYSLLYKQPDGKWSQRKWWNPSNPGVEDSPEQAPPDAGWGGVYRISVKAGQASPPSASKQSAQEGPLPAPQGDVFADWTVTGRIGFSPTYRRDLAGSWSPEYSSAWSDGSWGKEDWRRAHEECMAKAPDPRDVRVRWLVSEHDGPYPFPDPLPAPVPGWPAAGGA</sequence>
<feature type="region of interest" description="Disordered" evidence="1">
    <location>
        <begin position="206"/>
        <end position="231"/>
    </location>
</feature>
<keyword evidence="2" id="KW-0732">Signal</keyword>
<feature type="chain" id="PRO_5039184697" evidence="2">
    <location>
        <begin position="25"/>
        <end position="322"/>
    </location>
</feature>
<keyword evidence="4" id="KW-1185">Reference proteome</keyword>
<dbReference type="AlphaFoldDB" id="E5XT42"/>
<feature type="region of interest" description="Disordered" evidence="1">
    <location>
        <begin position="301"/>
        <end position="322"/>
    </location>
</feature>